<keyword evidence="4" id="KW-1185">Reference proteome</keyword>
<comment type="caution">
    <text evidence="3">The sequence shown here is derived from an EMBL/GenBank/DDBJ whole genome shotgun (WGS) entry which is preliminary data.</text>
</comment>
<feature type="transmembrane region" description="Helical" evidence="2">
    <location>
        <begin position="84"/>
        <end position="104"/>
    </location>
</feature>
<dbReference type="InterPro" id="IPR024399">
    <property type="entry name" value="DUF2628"/>
</dbReference>
<feature type="transmembrane region" description="Helical" evidence="2">
    <location>
        <begin position="31"/>
        <end position="47"/>
    </location>
</feature>
<feature type="transmembrane region" description="Helical" evidence="2">
    <location>
        <begin position="136"/>
        <end position="153"/>
    </location>
</feature>
<protein>
    <recommendedName>
        <fullName evidence="5">DUF2628 domain-containing protein</fullName>
    </recommendedName>
</protein>
<organism evidence="3 4">
    <name type="scientific">Chryseobacterium artocarpi</name>
    <dbReference type="NCBI Taxonomy" id="1414727"/>
    <lineage>
        <taxon>Bacteria</taxon>
        <taxon>Pseudomonadati</taxon>
        <taxon>Bacteroidota</taxon>
        <taxon>Flavobacteriia</taxon>
        <taxon>Flavobacteriales</taxon>
        <taxon>Weeksellaceae</taxon>
        <taxon>Chryseobacterium group</taxon>
        <taxon>Chryseobacterium</taxon>
    </lineage>
</organism>
<dbReference type="OrthoDB" id="6691119at2"/>
<evidence type="ECO:0000313" key="4">
    <source>
        <dbReference type="Proteomes" id="UP000092651"/>
    </source>
</evidence>
<name>A0A1B8ZGQ6_9FLAO</name>
<dbReference type="EMBL" id="MAYH01000034">
    <property type="protein sequence ID" value="OCA70788.1"/>
    <property type="molecule type" value="Genomic_DNA"/>
</dbReference>
<keyword evidence="2" id="KW-0812">Transmembrane</keyword>
<keyword evidence="1" id="KW-0175">Coiled coil</keyword>
<reference evidence="3 4" key="1">
    <citation type="submission" date="2016-07" db="EMBL/GenBank/DDBJ databases">
        <authorList>
            <person name="Jeong J.-J."/>
            <person name="Kim D.W."/>
            <person name="Sang M.K."/>
            <person name="Choi I.-G."/>
            <person name="Kim K.D."/>
        </authorList>
    </citation>
    <scope>NUCLEOTIDE SEQUENCE [LARGE SCALE GENOMIC DNA]</scope>
    <source>
        <strain evidence="3 4">UTM-3</strain>
    </source>
</reference>
<feature type="transmembrane region" description="Helical" evidence="2">
    <location>
        <begin position="54"/>
        <end position="72"/>
    </location>
</feature>
<keyword evidence="2" id="KW-0472">Membrane</keyword>
<gene>
    <name evidence="3" type="ORF">BBI01_12670</name>
</gene>
<dbReference type="Proteomes" id="UP000092651">
    <property type="component" value="Unassembled WGS sequence"/>
</dbReference>
<evidence type="ECO:0000256" key="2">
    <source>
        <dbReference type="SAM" id="Phobius"/>
    </source>
</evidence>
<dbReference type="RefSeq" id="WP_065395195.1">
    <property type="nucleotide sequence ID" value="NZ_MAYH01000034.1"/>
</dbReference>
<accession>A0A1B8ZGQ6</accession>
<evidence type="ECO:0000313" key="3">
    <source>
        <dbReference type="EMBL" id="OCA70788.1"/>
    </source>
</evidence>
<keyword evidence="2" id="KW-1133">Transmembrane helix</keyword>
<dbReference type="Pfam" id="PF10947">
    <property type="entry name" value="DUF2628"/>
    <property type="match status" value="1"/>
</dbReference>
<feature type="coiled-coil region" evidence="1">
    <location>
        <begin position="105"/>
        <end position="132"/>
    </location>
</feature>
<proteinExistence type="predicted"/>
<evidence type="ECO:0008006" key="5">
    <source>
        <dbReference type="Google" id="ProtNLM"/>
    </source>
</evidence>
<dbReference type="AlphaFoldDB" id="A0A1B8ZGQ6"/>
<evidence type="ECO:0000256" key="1">
    <source>
        <dbReference type="SAM" id="Coils"/>
    </source>
</evidence>
<sequence length="154" mass="18375">MNQNQLYEDLFQKRNSYYLEKLELYENGKKFTFNYATFIFGLLWFLYRKMYLETIVIFLILYTETAFENFFLTDKIGIEQTKLVSFIITILSLIVAGFSGNYLYIKRAKRTIKKAEKKFSEYEQRKKYLTKKGGTQLLYIGILLTLLIVAIILK</sequence>